<gene>
    <name evidence="2" type="ORF">ACFPTR_07410</name>
</gene>
<evidence type="ECO:0000313" key="3">
    <source>
        <dbReference type="Proteomes" id="UP001596143"/>
    </source>
</evidence>
<dbReference type="Gene3D" id="3.40.50.1820">
    <property type="entry name" value="alpha/beta hydrolase"/>
    <property type="match status" value="1"/>
</dbReference>
<proteinExistence type="predicted"/>
<feature type="domain" description="AB hydrolase-1" evidence="1">
    <location>
        <begin position="24"/>
        <end position="131"/>
    </location>
</feature>
<name>A0ABW0U7X4_9BACI</name>
<keyword evidence="2" id="KW-0378">Hydrolase</keyword>
<accession>A0ABW0U7X4</accession>
<dbReference type="InterPro" id="IPR029058">
    <property type="entry name" value="AB_hydrolase_fold"/>
</dbReference>
<dbReference type="PANTHER" id="PTHR43798:SF33">
    <property type="entry name" value="HYDROLASE, PUTATIVE (AFU_ORTHOLOGUE AFUA_2G14860)-RELATED"/>
    <property type="match status" value="1"/>
</dbReference>
<dbReference type="PANTHER" id="PTHR43798">
    <property type="entry name" value="MONOACYLGLYCEROL LIPASE"/>
    <property type="match status" value="1"/>
</dbReference>
<dbReference type="InterPro" id="IPR000073">
    <property type="entry name" value="AB_hydrolase_1"/>
</dbReference>
<dbReference type="Pfam" id="PF00561">
    <property type="entry name" value="Abhydrolase_1"/>
    <property type="match status" value="1"/>
</dbReference>
<dbReference type="SUPFAM" id="SSF53474">
    <property type="entry name" value="alpha/beta-Hydrolases"/>
    <property type="match status" value="1"/>
</dbReference>
<dbReference type="Proteomes" id="UP001596143">
    <property type="component" value="Unassembled WGS sequence"/>
</dbReference>
<evidence type="ECO:0000259" key="1">
    <source>
        <dbReference type="Pfam" id="PF00561"/>
    </source>
</evidence>
<dbReference type="GO" id="GO:0016787">
    <property type="term" value="F:hydrolase activity"/>
    <property type="evidence" value="ECO:0007669"/>
    <property type="project" value="UniProtKB-KW"/>
</dbReference>
<organism evidence="2 3">
    <name type="scientific">Aliibacillus thermotolerans</name>
    <dbReference type="NCBI Taxonomy" id="1834418"/>
    <lineage>
        <taxon>Bacteria</taxon>
        <taxon>Bacillati</taxon>
        <taxon>Bacillota</taxon>
        <taxon>Bacilli</taxon>
        <taxon>Bacillales</taxon>
        <taxon>Bacillaceae</taxon>
        <taxon>Aliibacillus</taxon>
    </lineage>
</organism>
<sequence>MGSYIKTKSGHTLYVEDIPGTWGTIIAAHGLTGNHKQFDFYKQALAGDYRFISYDIRGRGKSDPASSNTSIFTHAEDFMELIDHLKIEKPILLGYSMGAYLCALAAASRRKSVSSLILLDGAGDADETARELVLPSLNRMKKVYPTQEDYVTETRNLYTTLNIVWDTTMEEIVRYEIRQQENGEWQHRSQAAVMEKDFESFYSFRSEEVASSISCPVLLIIATGNIGDKRSLFTEESYTTLKKKIANMDTMVTPVNHYELIFNEQPEIYDRIHSFLANNEMGDERQ</sequence>
<reference evidence="3" key="1">
    <citation type="journal article" date="2019" name="Int. J. Syst. Evol. Microbiol.">
        <title>The Global Catalogue of Microorganisms (GCM) 10K type strain sequencing project: providing services to taxonomists for standard genome sequencing and annotation.</title>
        <authorList>
            <consortium name="The Broad Institute Genomics Platform"/>
            <consortium name="The Broad Institute Genome Sequencing Center for Infectious Disease"/>
            <person name="Wu L."/>
            <person name="Ma J."/>
        </authorList>
    </citation>
    <scope>NUCLEOTIDE SEQUENCE [LARGE SCALE GENOMIC DNA]</scope>
    <source>
        <strain evidence="3">CGMCC 1.15790</strain>
    </source>
</reference>
<dbReference type="EMBL" id="JBHSPF010000030">
    <property type="protein sequence ID" value="MFC5628721.1"/>
    <property type="molecule type" value="Genomic_DNA"/>
</dbReference>
<protein>
    <submittedName>
        <fullName evidence="2">Alpha/beta fold hydrolase</fullName>
    </submittedName>
</protein>
<dbReference type="RefSeq" id="WP_270895292.1">
    <property type="nucleotide sequence ID" value="NZ_JBHSPF010000030.1"/>
</dbReference>
<dbReference type="InterPro" id="IPR050266">
    <property type="entry name" value="AB_hydrolase_sf"/>
</dbReference>
<keyword evidence="3" id="KW-1185">Reference proteome</keyword>
<comment type="caution">
    <text evidence="2">The sequence shown here is derived from an EMBL/GenBank/DDBJ whole genome shotgun (WGS) entry which is preliminary data.</text>
</comment>
<evidence type="ECO:0000313" key="2">
    <source>
        <dbReference type="EMBL" id="MFC5628721.1"/>
    </source>
</evidence>